<reference evidence="2 3" key="1">
    <citation type="submission" date="2024-10" db="EMBL/GenBank/DDBJ databases">
        <title>The Natural Products Discovery Center: Release of the First 8490 Sequenced Strains for Exploring Actinobacteria Biosynthetic Diversity.</title>
        <authorList>
            <person name="Kalkreuter E."/>
            <person name="Kautsar S.A."/>
            <person name="Yang D."/>
            <person name="Bader C.D."/>
            <person name="Teijaro C.N."/>
            <person name="Fluegel L."/>
            <person name="Davis C.M."/>
            <person name="Simpson J.R."/>
            <person name="Lauterbach L."/>
            <person name="Steele A.D."/>
            <person name="Gui C."/>
            <person name="Meng S."/>
            <person name="Li G."/>
            <person name="Viehrig K."/>
            <person name="Ye F."/>
            <person name="Su P."/>
            <person name="Kiefer A.F."/>
            <person name="Nichols A."/>
            <person name="Cepeda A.J."/>
            <person name="Yan W."/>
            <person name="Fan B."/>
            <person name="Jiang Y."/>
            <person name="Adhikari A."/>
            <person name="Zheng C.-J."/>
            <person name="Schuster L."/>
            <person name="Cowan T.M."/>
            <person name="Smanski M.J."/>
            <person name="Chevrette M.G."/>
            <person name="De Carvalho L.P.S."/>
            <person name="Shen B."/>
        </authorList>
    </citation>
    <scope>NUCLEOTIDE SEQUENCE [LARGE SCALE GENOMIC DNA]</scope>
    <source>
        <strain evidence="2 3">NPDC002593</strain>
    </source>
</reference>
<dbReference type="EMBL" id="JBIAQY010000008">
    <property type="protein sequence ID" value="MFF3570713.1"/>
    <property type="molecule type" value="Genomic_DNA"/>
</dbReference>
<keyword evidence="1" id="KW-0175">Coiled coil</keyword>
<name>A0ABW6S562_9NOCA</name>
<dbReference type="RefSeq" id="WP_387404924.1">
    <property type="nucleotide sequence ID" value="NZ_JBIAQY010000008.1"/>
</dbReference>
<gene>
    <name evidence="2" type="ORF">ACFYXQ_23300</name>
</gene>
<dbReference type="InterPro" id="IPR011990">
    <property type="entry name" value="TPR-like_helical_dom_sf"/>
</dbReference>
<dbReference type="Gene3D" id="1.25.40.10">
    <property type="entry name" value="Tetratricopeptide repeat domain"/>
    <property type="match status" value="1"/>
</dbReference>
<dbReference type="Proteomes" id="UP001601992">
    <property type="component" value="Unassembled WGS sequence"/>
</dbReference>
<keyword evidence="3" id="KW-1185">Reference proteome</keyword>
<evidence type="ECO:0000313" key="3">
    <source>
        <dbReference type="Proteomes" id="UP001601992"/>
    </source>
</evidence>
<evidence type="ECO:0000256" key="1">
    <source>
        <dbReference type="SAM" id="Coils"/>
    </source>
</evidence>
<proteinExistence type="predicted"/>
<comment type="caution">
    <text evidence="2">The sequence shown here is derived from an EMBL/GenBank/DDBJ whole genome shotgun (WGS) entry which is preliminary data.</text>
</comment>
<evidence type="ECO:0000313" key="2">
    <source>
        <dbReference type="EMBL" id="MFF3570713.1"/>
    </source>
</evidence>
<protein>
    <recommendedName>
        <fullName evidence="4">Tetratricopeptide repeat-containing protein</fullName>
    </recommendedName>
</protein>
<evidence type="ECO:0008006" key="4">
    <source>
        <dbReference type="Google" id="ProtNLM"/>
    </source>
</evidence>
<dbReference type="SUPFAM" id="SSF48452">
    <property type="entry name" value="TPR-like"/>
    <property type="match status" value="1"/>
</dbReference>
<sequence length="663" mass="72453">MDSAEIRHALTRARTVPEGRDRTRCLEALATTARIGADRAAEAEVLLDLVQAYTYAGERDLAPIAIVRLLRIFDEHPDATAELSRSVHWYMKWMTSDLIDNPAVPLGTVRRWFDELENRYRTAGYSLRPVLKLRSILARDLGEYEEAARLRALALDAPRDEMTDCEACECNWAGSLSAATAADADALRRWAPVLHGRRRCAHEPHRVRAHALLPLVRTGGFEAARAAHLTGYPLVRGVLGLRHAVAQHIEFCALTGNAARGLDILAEHTDWLTDSAADANLRLEFLTGVCVLLRRLVELGRADVRVGESTATALLETLTAEIYGLCARYDARNGTDSISRSVRERLDRAPLVDHLPLGVRAAVDVRPPIRPTAPTAKSGQRPQAERLAEVAVARLGVDPAGAEQRLRRALEAGASVLPGEQLARLSSLLVTAISGQRGREPALADAALVAAWRWEPLSPVDALHHTLVAARAYHRAERHGEAAALFEQPLALESGSPGQALPGNAIPYPPTEIALIRRQFGESLNALNRYHDAATQFAEAARLIEHDPQQRGLTAELVHAEAAALSVCGRDADALVAYLRAADLFETLERVGPRARSLRSAAWLQFWGGESVAAAPRVGLATMRTLLEDLERLARTASSAEVRGELLQTRRQLDTMREEASAI</sequence>
<accession>A0ABW6S562</accession>
<organism evidence="2 3">
    <name type="scientific">Nocardia jiangxiensis</name>
    <dbReference type="NCBI Taxonomy" id="282685"/>
    <lineage>
        <taxon>Bacteria</taxon>
        <taxon>Bacillati</taxon>
        <taxon>Actinomycetota</taxon>
        <taxon>Actinomycetes</taxon>
        <taxon>Mycobacteriales</taxon>
        <taxon>Nocardiaceae</taxon>
        <taxon>Nocardia</taxon>
    </lineage>
</organism>
<feature type="coiled-coil region" evidence="1">
    <location>
        <begin position="623"/>
        <end position="659"/>
    </location>
</feature>